<name>A0A6L7GJ12_9SPHN</name>
<protein>
    <submittedName>
        <fullName evidence="2">Uncharacterized protein</fullName>
    </submittedName>
</protein>
<feature type="region of interest" description="Disordered" evidence="1">
    <location>
        <begin position="34"/>
        <end position="59"/>
    </location>
</feature>
<keyword evidence="3" id="KW-1185">Reference proteome</keyword>
<dbReference type="Proteomes" id="UP000473531">
    <property type="component" value="Unassembled WGS sequence"/>
</dbReference>
<organism evidence="2 3">
    <name type="scientific">Allopontixanthobacter confluentis</name>
    <dbReference type="NCBI Taxonomy" id="1849021"/>
    <lineage>
        <taxon>Bacteria</taxon>
        <taxon>Pseudomonadati</taxon>
        <taxon>Pseudomonadota</taxon>
        <taxon>Alphaproteobacteria</taxon>
        <taxon>Sphingomonadales</taxon>
        <taxon>Erythrobacteraceae</taxon>
        <taxon>Allopontixanthobacter</taxon>
    </lineage>
</organism>
<evidence type="ECO:0000313" key="3">
    <source>
        <dbReference type="Proteomes" id="UP000473531"/>
    </source>
</evidence>
<dbReference type="RefSeq" id="WP_160602007.1">
    <property type="nucleotide sequence ID" value="NZ_WTYU01000002.1"/>
</dbReference>
<evidence type="ECO:0000313" key="2">
    <source>
        <dbReference type="EMBL" id="MXP15496.1"/>
    </source>
</evidence>
<reference evidence="2 3" key="1">
    <citation type="submission" date="2019-12" db="EMBL/GenBank/DDBJ databases">
        <title>Genomic-based taxomic classification of the family Erythrobacteraceae.</title>
        <authorList>
            <person name="Xu L."/>
        </authorList>
    </citation>
    <scope>NUCLEOTIDE SEQUENCE [LARGE SCALE GENOMIC DNA]</scope>
    <source>
        <strain evidence="2 3">KCTC 52259</strain>
    </source>
</reference>
<sequence length="59" mass="6380">MFGPRLNTVFASRWKAVWWSAVVLMTAYCSVPSPDKAGARQAAADSAAKDANPWALDPQ</sequence>
<feature type="compositionally biased region" description="Low complexity" evidence="1">
    <location>
        <begin position="39"/>
        <end position="59"/>
    </location>
</feature>
<evidence type="ECO:0000256" key="1">
    <source>
        <dbReference type="SAM" id="MobiDB-lite"/>
    </source>
</evidence>
<dbReference type="EMBL" id="WTYU01000002">
    <property type="protein sequence ID" value="MXP15496.1"/>
    <property type="molecule type" value="Genomic_DNA"/>
</dbReference>
<proteinExistence type="predicted"/>
<accession>A0A6L7GJ12</accession>
<gene>
    <name evidence="2" type="ORF">GRI44_12110</name>
</gene>
<comment type="caution">
    <text evidence="2">The sequence shown here is derived from an EMBL/GenBank/DDBJ whole genome shotgun (WGS) entry which is preliminary data.</text>
</comment>
<dbReference type="OrthoDB" id="7508620at2"/>
<dbReference type="AlphaFoldDB" id="A0A6L7GJ12"/>